<dbReference type="EMBL" id="CVQV01000004">
    <property type="protein sequence ID" value="CRK74888.1"/>
    <property type="molecule type" value="Genomic_DNA"/>
</dbReference>
<reference evidence="2 3" key="1">
    <citation type="submission" date="2015-04" db="EMBL/GenBank/DDBJ databases">
        <authorList>
            <person name="Syromyatnikov M.Y."/>
            <person name="Popov V.N."/>
        </authorList>
    </citation>
    <scope>NUCLEOTIDE SEQUENCE [LARGE SCALE GENOMIC DNA]</scope>
    <source>
        <strain evidence="2 3">CECT 5292</strain>
    </source>
</reference>
<dbReference type="InterPro" id="IPR018712">
    <property type="entry name" value="Tle1-like_cat"/>
</dbReference>
<sequence>MFRRLFKWITRGPAPQQIKEGTHSASVTHVSILDGTMSSLSVGRETNAGHVFKLLQEVGESPQLSVYYEPGIQWFDWRTTWDVMVGRGINRQIRRAYGYLASRYRAGDKIVLVGFSRGAYAVRSLAGMVDQIGLLQREHATVRNIRTAYRHYESGSNSDVRRAFSDAHCHPETPIEMIGVWDTVKALGLRLPLLWRITEKKHLFHSHTLGQNVRHGFHALALDETRRAYMPVKWETRPDWRGVRMEQVWFRGTHGDVGGQIGAYVADRGLANIPLNWMLGRLDHCGVPLPRDWRGRFVENPNAPSTGNWRGLSVVFLSRKRRRVGLDPSEAIHPLAVEMRRGVRRLSQVRVAE</sequence>
<proteinExistence type="predicted"/>
<dbReference type="PANTHER" id="PTHR33840">
    <property type="match status" value="1"/>
</dbReference>
<keyword evidence="3" id="KW-1185">Reference proteome</keyword>
<dbReference type="Pfam" id="PF09994">
    <property type="entry name" value="T6SS_Tle1-like_cat"/>
    <property type="match status" value="1"/>
</dbReference>
<dbReference type="STRING" id="282199.GCA_001049735_00927"/>
<gene>
    <name evidence="2" type="ORF">NIG5292_00927</name>
</gene>
<dbReference type="Proteomes" id="UP000048949">
    <property type="component" value="Unassembled WGS sequence"/>
</dbReference>
<evidence type="ECO:0000259" key="1">
    <source>
        <dbReference type="Pfam" id="PF09994"/>
    </source>
</evidence>
<dbReference type="PANTHER" id="PTHR33840:SF1">
    <property type="entry name" value="TLE1 PHOSPHOLIPASE DOMAIN-CONTAINING PROTEIN"/>
    <property type="match status" value="1"/>
</dbReference>
<name>A0A0U1NJL7_9RHOB</name>
<organism evidence="2 3">
    <name type="scientific">Nereida ignava</name>
    <dbReference type="NCBI Taxonomy" id="282199"/>
    <lineage>
        <taxon>Bacteria</taxon>
        <taxon>Pseudomonadati</taxon>
        <taxon>Pseudomonadota</taxon>
        <taxon>Alphaproteobacteria</taxon>
        <taxon>Rhodobacterales</taxon>
        <taxon>Roseobacteraceae</taxon>
        <taxon>Nereida</taxon>
    </lineage>
</organism>
<evidence type="ECO:0000313" key="3">
    <source>
        <dbReference type="Proteomes" id="UP000048949"/>
    </source>
</evidence>
<protein>
    <recommendedName>
        <fullName evidence="1">T6SS Phospholipase effector Tle1-like catalytic domain-containing protein</fullName>
    </recommendedName>
</protein>
<accession>A0A0U1NJL7</accession>
<dbReference type="AlphaFoldDB" id="A0A0U1NJL7"/>
<feature type="domain" description="T6SS Phospholipase effector Tle1-like catalytic" evidence="1">
    <location>
        <begin position="30"/>
        <end position="279"/>
    </location>
</feature>
<evidence type="ECO:0000313" key="2">
    <source>
        <dbReference type="EMBL" id="CRK74888.1"/>
    </source>
</evidence>